<evidence type="ECO:0000256" key="8">
    <source>
        <dbReference type="ARBA" id="ARBA00048543"/>
    </source>
</evidence>
<evidence type="ECO:0000256" key="1">
    <source>
        <dbReference type="ARBA" id="ARBA00005094"/>
    </source>
</evidence>
<evidence type="ECO:0000256" key="6">
    <source>
        <dbReference type="ARBA" id="ARBA00023211"/>
    </source>
</evidence>
<dbReference type="EC" id="1.1.1.267" evidence="9"/>
<keyword evidence="3 9" id="KW-0479">Metal-binding</keyword>
<dbReference type="SUPFAM" id="SSF55347">
    <property type="entry name" value="Glyceraldehyde-3-phosphate dehydrogenase-like, C-terminal domain"/>
    <property type="match status" value="1"/>
</dbReference>
<dbReference type="SUPFAM" id="SSF51735">
    <property type="entry name" value="NAD(P)-binding Rossmann-fold domains"/>
    <property type="match status" value="1"/>
</dbReference>
<keyword evidence="4 9" id="KW-0521">NADP</keyword>
<dbReference type="Gene3D" id="3.40.50.720">
    <property type="entry name" value="NAD(P)-binding Rossmann-like Domain"/>
    <property type="match status" value="1"/>
</dbReference>
<dbReference type="InterPro" id="IPR026877">
    <property type="entry name" value="DXPR_C"/>
</dbReference>
<feature type="binding site" evidence="9">
    <location>
        <position position="204"/>
    </location>
    <ligand>
        <name>1-deoxy-D-xylulose 5-phosphate</name>
        <dbReference type="ChEBI" id="CHEBI:57792"/>
    </ligand>
</feature>
<comment type="similarity">
    <text evidence="2 9">Belongs to the DXR family.</text>
</comment>
<feature type="domain" description="DXP reductoisomerase C-terminal" evidence="12">
    <location>
        <begin position="266"/>
        <end position="385"/>
    </location>
</feature>
<dbReference type="AlphaFoldDB" id="A0A9D1TZ24"/>
<dbReference type="PANTHER" id="PTHR30525:SF0">
    <property type="entry name" value="1-DEOXY-D-XYLULOSE 5-PHOSPHATE REDUCTOISOMERASE, CHLOROPLASTIC"/>
    <property type="match status" value="1"/>
</dbReference>
<comment type="catalytic activity">
    <reaction evidence="8">
        <text>2-C-methyl-D-erythritol 4-phosphate + NADP(+) = 1-deoxy-D-xylulose 5-phosphate + NADPH + H(+)</text>
        <dbReference type="Rhea" id="RHEA:13717"/>
        <dbReference type="ChEBI" id="CHEBI:15378"/>
        <dbReference type="ChEBI" id="CHEBI:57783"/>
        <dbReference type="ChEBI" id="CHEBI:57792"/>
        <dbReference type="ChEBI" id="CHEBI:58262"/>
        <dbReference type="ChEBI" id="CHEBI:58349"/>
        <dbReference type="EC" id="1.1.1.267"/>
    </reaction>
    <physiologicalReaction direction="right-to-left" evidence="8">
        <dbReference type="Rhea" id="RHEA:13719"/>
    </physiologicalReaction>
</comment>
<dbReference type="InterPro" id="IPR013512">
    <property type="entry name" value="DXP_reductoisomerase_N"/>
</dbReference>
<keyword evidence="7 9" id="KW-0414">Isoprene biosynthesis</keyword>
<comment type="caution">
    <text evidence="9">Lacks conserved residue(s) required for the propagation of feature annotation.</text>
</comment>
<dbReference type="Pfam" id="PF08436">
    <property type="entry name" value="DXP_redisom_C"/>
    <property type="match status" value="1"/>
</dbReference>
<dbReference type="InterPro" id="IPR003821">
    <property type="entry name" value="DXP_reductoisomerase"/>
</dbReference>
<evidence type="ECO:0000256" key="5">
    <source>
        <dbReference type="ARBA" id="ARBA00023002"/>
    </source>
</evidence>
<dbReference type="PIRSF" id="PIRSF006205">
    <property type="entry name" value="Dxp_reductismrs"/>
    <property type="match status" value="1"/>
</dbReference>
<evidence type="ECO:0000256" key="4">
    <source>
        <dbReference type="ARBA" id="ARBA00022857"/>
    </source>
</evidence>
<feature type="binding site" evidence="9">
    <location>
        <position position="18"/>
    </location>
    <ligand>
        <name>NADPH</name>
        <dbReference type="ChEBI" id="CHEBI:57783"/>
    </ligand>
</feature>
<organism evidence="13 14">
    <name type="scientific">Candidatus Rikenella faecigallinarum</name>
    <dbReference type="NCBI Taxonomy" id="2838745"/>
    <lineage>
        <taxon>Bacteria</taxon>
        <taxon>Pseudomonadati</taxon>
        <taxon>Bacteroidota</taxon>
        <taxon>Bacteroidia</taxon>
        <taxon>Bacteroidales</taxon>
        <taxon>Rikenellaceae</taxon>
        <taxon>Rikenella</taxon>
    </lineage>
</organism>
<feature type="domain" description="1-deoxy-D-xylulose 5-phosphate reductoisomerase C-terminal" evidence="11">
    <location>
        <begin position="151"/>
        <end position="234"/>
    </location>
</feature>
<dbReference type="Proteomes" id="UP000823926">
    <property type="component" value="Unassembled WGS sequence"/>
</dbReference>
<reference evidence="13" key="1">
    <citation type="journal article" date="2021" name="PeerJ">
        <title>Extensive microbial diversity within the chicken gut microbiome revealed by metagenomics and culture.</title>
        <authorList>
            <person name="Gilroy R."/>
            <person name="Ravi A."/>
            <person name="Getino M."/>
            <person name="Pursley I."/>
            <person name="Horton D.L."/>
            <person name="Alikhan N.F."/>
            <person name="Baker D."/>
            <person name="Gharbi K."/>
            <person name="Hall N."/>
            <person name="Watson M."/>
            <person name="Adriaenssens E.M."/>
            <person name="Foster-Nyarko E."/>
            <person name="Jarju S."/>
            <person name="Secka A."/>
            <person name="Antonio M."/>
            <person name="Oren A."/>
            <person name="Chaudhuri R.R."/>
            <person name="La Ragione R."/>
            <person name="Hildebrand F."/>
            <person name="Pallen M.J."/>
        </authorList>
    </citation>
    <scope>NUCLEOTIDE SEQUENCE</scope>
    <source>
        <strain evidence="13">ChiBcec15-1070</strain>
    </source>
</reference>
<dbReference type="GO" id="GO:0070402">
    <property type="term" value="F:NADPH binding"/>
    <property type="evidence" value="ECO:0007669"/>
    <property type="project" value="InterPro"/>
</dbReference>
<feature type="binding site" evidence="9">
    <location>
        <position position="130"/>
    </location>
    <ligand>
        <name>1-deoxy-D-xylulose 5-phosphate</name>
        <dbReference type="ChEBI" id="CHEBI:57792"/>
    </ligand>
</feature>
<dbReference type="InterPro" id="IPR036291">
    <property type="entry name" value="NAD(P)-bd_dom_sf"/>
</dbReference>
<feature type="binding site" evidence="9">
    <location>
        <position position="210"/>
    </location>
    <ligand>
        <name>NADPH</name>
        <dbReference type="ChEBI" id="CHEBI:57783"/>
    </ligand>
</feature>
<comment type="function">
    <text evidence="9">Catalyzes the NADPH-dependent rearrangement and reduction of 1-deoxy-D-xylulose-5-phosphate (DXP) to 2-C-methyl-D-erythritol 4-phosphate (MEP).</text>
</comment>
<evidence type="ECO:0000256" key="9">
    <source>
        <dbReference type="HAMAP-Rule" id="MF_00183"/>
    </source>
</evidence>
<gene>
    <name evidence="9" type="primary">dxr</name>
    <name evidence="13" type="ORF">H9888_07375</name>
</gene>
<dbReference type="Pfam" id="PF13288">
    <property type="entry name" value="DXPR_C"/>
    <property type="match status" value="1"/>
</dbReference>
<feature type="binding site" evidence="9">
    <location>
        <position position="45"/>
    </location>
    <ligand>
        <name>NADPH</name>
        <dbReference type="ChEBI" id="CHEBI:57783"/>
    </ligand>
</feature>
<comment type="caution">
    <text evidence="13">The sequence shown here is derived from an EMBL/GenBank/DDBJ whole genome shotgun (WGS) entry which is preliminary data.</text>
</comment>
<evidence type="ECO:0000313" key="13">
    <source>
        <dbReference type="EMBL" id="HIW11300.1"/>
    </source>
</evidence>
<feature type="binding site" evidence="9">
    <location>
        <position position="156"/>
    </location>
    <ligand>
        <name>1-deoxy-D-xylulose 5-phosphate</name>
        <dbReference type="ChEBI" id="CHEBI:57792"/>
    </ligand>
</feature>
<dbReference type="NCBIfam" id="TIGR00243">
    <property type="entry name" value="Dxr"/>
    <property type="match status" value="1"/>
</dbReference>
<feature type="domain" description="1-deoxy-D-xylulose 5-phosphate reductoisomerase N-terminal" evidence="10">
    <location>
        <begin position="11"/>
        <end position="137"/>
    </location>
</feature>
<dbReference type="FunFam" id="3.40.50.720:FF:000045">
    <property type="entry name" value="1-deoxy-D-xylulose 5-phosphate reductoisomerase"/>
    <property type="match status" value="1"/>
</dbReference>
<feature type="binding site" evidence="9">
    <location>
        <position position="181"/>
    </location>
    <ligand>
        <name>1-deoxy-D-xylulose 5-phosphate</name>
        <dbReference type="ChEBI" id="CHEBI:57792"/>
    </ligand>
</feature>
<keyword evidence="9" id="KW-0460">Magnesium</keyword>
<feature type="binding site" evidence="9">
    <location>
        <position position="155"/>
    </location>
    <ligand>
        <name>Mn(2+)</name>
        <dbReference type="ChEBI" id="CHEBI:29035"/>
    </ligand>
</feature>
<evidence type="ECO:0000313" key="14">
    <source>
        <dbReference type="Proteomes" id="UP000823926"/>
    </source>
</evidence>
<evidence type="ECO:0000259" key="12">
    <source>
        <dbReference type="Pfam" id="PF13288"/>
    </source>
</evidence>
<dbReference type="SUPFAM" id="SSF69055">
    <property type="entry name" value="1-deoxy-D-xylulose-5-phosphate reductoisomerase, C-terminal domain"/>
    <property type="match status" value="1"/>
</dbReference>
<comment type="pathway">
    <text evidence="1 9">Isoprenoid biosynthesis; isopentenyl diphosphate biosynthesis via DXP pathway; isopentenyl diphosphate from 1-deoxy-D-xylulose 5-phosphate: step 1/6.</text>
</comment>
<dbReference type="PANTHER" id="PTHR30525">
    <property type="entry name" value="1-DEOXY-D-XYLULOSE 5-PHOSPHATE REDUCTOISOMERASE"/>
    <property type="match status" value="1"/>
</dbReference>
<dbReference type="GO" id="GO:0030604">
    <property type="term" value="F:1-deoxy-D-xylulose-5-phosphate reductoisomerase activity"/>
    <property type="evidence" value="ECO:0007669"/>
    <property type="project" value="UniProtKB-UniRule"/>
</dbReference>
<dbReference type="InterPro" id="IPR036169">
    <property type="entry name" value="DXPR_C_sf"/>
</dbReference>
<comment type="cofactor">
    <cofactor evidence="9">
        <name>Mg(2+)</name>
        <dbReference type="ChEBI" id="CHEBI:18420"/>
    </cofactor>
    <cofactor evidence="9">
        <name>Mn(2+)</name>
        <dbReference type="ChEBI" id="CHEBI:29035"/>
    </cofactor>
</comment>
<feature type="binding site" evidence="9">
    <location>
        <position position="43"/>
    </location>
    <ligand>
        <name>NADPH</name>
        <dbReference type="ChEBI" id="CHEBI:57783"/>
    </ligand>
</feature>
<keyword evidence="6 9" id="KW-0464">Manganese</keyword>
<feature type="binding site" evidence="9">
    <location>
        <position position="222"/>
    </location>
    <ligand>
        <name>1-deoxy-D-xylulose 5-phosphate</name>
        <dbReference type="ChEBI" id="CHEBI:57792"/>
    </ligand>
</feature>
<dbReference type="Gene3D" id="1.10.1740.10">
    <property type="match status" value="1"/>
</dbReference>
<accession>A0A9D1TZ24</accession>
<protein>
    <recommendedName>
        <fullName evidence="9">1-deoxy-D-xylulose 5-phosphate reductoisomerase</fullName>
        <shortName evidence="9">DXP reductoisomerase</shortName>
        <ecNumber evidence="9">1.1.1.267</ecNumber>
    </recommendedName>
    <alternativeName>
        <fullName evidence="9">1-deoxyxylulose-5-phosphate reductoisomerase</fullName>
    </alternativeName>
    <alternativeName>
        <fullName evidence="9">2-C-methyl-D-erythritol 4-phosphate synthase</fullName>
    </alternativeName>
</protein>
<feature type="binding site" evidence="9">
    <location>
        <position position="19"/>
    </location>
    <ligand>
        <name>NADPH</name>
        <dbReference type="ChEBI" id="CHEBI:57783"/>
    </ligand>
</feature>
<feature type="binding site" evidence="9">
    <location>
        <position position="226"/>
    </location>
    <ligand>
        <name>Mn(2+)</name>
        <dbReference type="ChEBI" id="CHEBI:29035"/>
    </ligand>
</feature>
<dbReference type="InterPro" id="IPR013644">
    <property type="entry name" value="DXP_reductoisomerase_C"/>
</dbReference>
<name>A0A9D1TZ24_9BACT</name>
<proteinExistence type="inferred from homology"/>
<dbReference type="GO" id="GO:0051484">
    <property type="term" value="P:isopentenyl diphosphate biosynthetic process, methylerythritol 4-phosphate pathway involved in terpenoid biosynthetic process"/>
    <property type="evidence" value="ECO:0007669"/>
    <property type="project" value="UniProtKB-ARBA"/>
</dbReference>
<feature type="binding site" evidence="9">
    <location>
        <position position="226"/>
    </location>
    <ligand>
        <name>1-deoxy-D-xylulose 5-phosphate</name>
        <dbReference type="ChEBI" id="CHEBI:57792"/>
    </ligand>
</feature>
<keyword evidence="5 9" id="KW-0560">Oxidoreductase</keyword>
<reference evidence="13" key="2">
    <citation type="submission" date="2021-04" db="EMBL/GenBank/DDBJ databases">
        <authorList>
            <person name="Gilroy R."/>
        </authorList>
    </citation>
    <scope>NUCLEOTIDE SEQUENCE</scope>
    <source>
        <strain evidence="13">ChiBcec15-1070</strain>
    </source>
</reference>
<feature type="binding site" evidence="9">
    <location>
        <position position="131"/>
    </location>
    <ligand>
        <name>NADPH</name>
        <dbReference type="ChEBI" id="CHEBI:57783"/>
    </ligand>
</feature>
<feature type="binding site" evidence="9">
    <location>
        <position position="157"/>
    </location>
    <ligand>
        <name>1-deoxy-D-xylulose 5-phosphate</name>
        <dbReference type="ChEBI" id="CHEBI:57792"/>
    </ligand>
</feature>
<dbReference type="EMBL" id="DXHL01000033">
    <property type="protein sequence ID" value="HIW11300.1"/>
    <property type="molecule type" value="Genomic_DNA"/>
</dbReference>
<sequence>MSASARRRQRIAILGSTGSIGTQTLDVVRAYPDLFEVEMLAAGSNWQLLAQQAAEFEPNCVVIADEAAYEPLSAALADRPIKVYAGAEAAAMSVVATTVDTVVSAMVGFAGLAPTLAAVRAGKKIALANKETLVVAGELVMGEARRCGAPIIPVDSEHSAIFQCLVGEQPSSVKRLVLTASGGAFRDVPTERLADMTAEEALKHPSWSMGRKITVDCATMMNKGFEVMEARWLFDLPAERIDVVIHPQSVIHSFVEFRDGAFKAQMGVPDMRLPIQYALTFPYRLPVVGGNSYSPVEAGALTFAEPDAEKYPCLGLAYEVLEGAYGAGGACVLNAANEVAVAEFLGGKVKFTDIYRVVRATLERVAPTRPTTLEEYVALDGEAREVARGCL</sequence>
<evidence type="ECO:0000259" key="10">
    <source>
        <dbReference type="Pfam" id="PF02670"/>
    </source>
</evidence>
<dbReference type="GO" id="GO:0030145">
    <property type="term" value="F:manganese ion binding"/>
    <property type="evidence" value="ECO:0007669"/>
    <property type="project" value="TreeGrafter"/>
</dbReference>
<feature type="binding site" evidence="9">
    <location>
        <position position="20"/>
    </location>
    <ligand>
        <name>NADPH</name>
        <dbReference type="ChEBI" id="CHEBI:57783"/>
    </ligand>
</feature>
<dbReference type="NCBIfam" id="NF009114">
    <property type="entry name" value="PRK12464.1"/>
    <property type="match status" value="1"/>
</dbReference>
<evidence type="ECO:0000259" key="11">
    <source>
        <dbReference type="Pfam" id="PF08436"/>
    </source>
</evidence>
<feature type="binding site" evidence="9">
    <location>
        <position position="129"/>
    </location>
    <ligand>
        <name>NADPH</name>
        <dbReference type="ChEBI" id="CHEBI:57783"/>
    </ligand>
</feature>
<evidence type="ECO:0000256" key="2">
    <source>
        <dbReference type="ARBA" id="ARBA00006825"/>
    </source>
</evidence>
<feature type="binding site" evidence="9">
    <location>
        <position position="223"/>
    </location>
    <ligand>
        <name>1-deoxy-D-xylulose 5-phosphate</name>
        <dbReference type="ChEBI" id="CHEBI:57792"/>
    </ligand>
</feature>
<feature type="binding site" evidence="9">
    <location>
        <position position="17"/>
    </location>
    <ligand>
        <name>NADPH</name>
        <dbReference type="ChEBI" id="CHEBI:57783"/>
    </ligand>
</feature>
<dbReference type="HAMAP" id="MF_00183">
    <property type="entry name" value="DXP_reductoisom"/>
    <property type="match status" value="1"/>
</dbReference>
<evidence type="ECO:0000256" key="7">
    <source>
        <dbReference type="ARBA" id="ARBA00023229"/>
    </source>
</evidence>
<evidence type="ECO:0000256" key="3">
    <source>
        <dbReference type="ARBA" id="ARBA00022723"/>
    </source>
</evidence>
<dbReference type="Pfam" id="PF02670">
    <property type="entry name" value="DXP_reductoisom"/>
    <property type="match status" value="1"/>
</dbReference>
<feature type="binding site" evidence="9">
    <location>
        <position position="157"/>
    </location>
    <ligand>
        <name>Mn(2+)</name>
        <dbReference type="ChEBI" id="CHEBI:29035"/>
    </ligand>
</feature>